<dbReference type="Proteomes" id="UP000199423">
    <property type="component" value="Unassembled WGS sequence"/>
</dbReference>
<dbReference type="GO" id="GO:0004499">
    <property type="term" value="F:N,N-dimethylaniline monooxygenase activity"/>
    <property type="evidence" value="ECO:0007669"/>
    <property type="project" value="InterPro"/>
</dbReference>
<evidence type="ECO:0000313" key="10">
    <source>
        <dbReference type="Proteomes" id="UP000199423"/>
    </source>
</evidence>
<dbReference type="AlphaFoldDB" id="A0A1I7NQC2"/>
<evidence type="ECO:0000256" key="5">
    <source>
        <dbReference type="ARBA" id="ARBA00023002"/>
    </source>
</evidence>
<dbReference type="Gene3D" id="3.50.50.60">
    <property type="entry name" value="FAD/NAD(P)-binding domain"/>
    <property type="match status" value="1"/>
</dbReference>
<keyword evidence="3" id="KW-0274">FAD</keyword>
<evidence type="ECO:0000256" key="3">
    <source>
        <dbReference type="ARBA" id="ARBA00022827"/>
    </source>
</evidence>
<feature type="region of interest" description="Disordered" evidence="8">
    <location>
        <begin position="430"/>
        <end position="454"/>
    </location>
</feature>
<keyword evidence="5" id="KW-0560">Oxidoreductase</keyword>
<organism evidence="9 10">
    <name type="scientific">Hyphomicrobium facile</name>
    <dbReference type="NCBI Taxonomy" id="51670"/>
    <lineage>
        <taxon>Bacteria</taxon>
        <taxon>Pseudomonadati</taxon>
        <taxon>Pseudomonadota</taxon>
        <taxon>Alphaproteobacteria</taxon>
        <taxon>Hyphomicrobiales</taxon>
        <taxon>Hyphomicrobiaceae</taxon>
        <taxon>Hyphomicrobium</taxon>
    </lineage>
</organism>
<dbReference type="PANTHER" id="PTHR23023">
    <property type="entry name" value="DIMETHYLANILINE MONOOXYGENASE"/>
    <property type="match status" value="1"/>
</dbReference>
<evidence type="ECO:0000256" key="2">
    <source>
        <dbReference type="ARBA" id="ARBA00022630"/>
    </source>
</evidence>
<protein>
    <recommendedName>
        <fullName evidence="7">Trimethylamine monooxygenase</fullName>
        <ecNumber evidence="6">1.14.13.148</ecNumber>
    </recommendedName>
</protein>
<dbReference type="GO" id="GO:0050661">
    <property type="term" value="F:NADP binding"/>
    <property type="evidence" value="ECO:0007669"/>
    <property type="project" value="InterPro"/>
</dbReference>
<keyword evidence="2" id="KW-0285">Flavoprotein</keyword>
<evidence type="ECO:0000256" key="1">
    <source>
        <dbReference type="ARBA" id="ARBA00009183"/>
    </source>
</evidence>
<accession>A0A1I7NQC2</accession>
<gene>
    <name evidence="9" type="ORF">SAMN04488557_2770</name>
</gene>
<evidence type="ECO:0000256" key="6">
    <source>
        <dbReference type="ARBA" id="ARBA00034528"/>
    </source>
</evidence>
<name>A0A1I7NQC2_9HYPH</name>
<evidence type="ECO:0000256" key="4">
    <source>
        <dbReference type="ARBA" id="ARBA00022857"/>
    </source>
</evidence>
<dbReference type="EC" id="1.14.13.148" evidence="6"/>
<dbReference type="STRING" id="51670.SAMN04488557_2770"/>
<dbReference type="PRINTS" id="PR00370">
    <property type="entry name" value="FMOXYGENASE"/>
</dbReference>
<dbReference type="GO" id="GO:0050660">
    <property type="term" value="F:flavin adenine dinucleotide binding"/>
    <property type="evidence" value="ECO:0007669"/>
    <property type="project" value="InterPro"/>
</dbReference>
<sequence length="454" mass="50137">MSEGISTLERHLVIGAGPVGLAMASALKRHGIPFDLVDSASGVGGNWLHGVYRHAHIVSSRKATEYTDYPMPADYPDFPSADQMLAYLTAFAEDRGLLASSEFNKSVAFAAPDSGGNWNVKFADGEERKYKGVVVCNGHHWDKRYPKFRGHFSGEILHSKDYVGPEQLQDKRVLVIGGGNSGVDMACDAGRFGRACDISLQTGYWYLPKTFLGRPLTDIPIWGLPIFLQRAILKSIVAVSIGDYRRYGLQTPNHKIFDRHPAFGTDLLNAIRLGRVNPRPGIDRVDGNTVTFVDGTTGEYDLIVAATGFNTSFPFLRDGLVKVKDGVVQVYGGAFPAGIRGLYIVGWAQARNGFGRLITPLADLYARMITLQDELTLPLGTLMESSFTQRLPTTHLVDPEKSRREIRLAHWILPLLKLRDRRLARKHVNKGSNPANAALRHAHKESGNTQFRSN</sequence>
<keyword evidence="10" id="KW-1185">Reference proteome</keyword>
<dbReference type="InterPro" id="IPR020946">
    <property type="entry name" value="Flavin_mOase-like"/>
</dbReference>
<evidence type="ECO:0000313" key="9">
    <source>
        <dbReference type="EMBL" id="SFV36788.1"/>
    </source>
</evidence>
<reference evidence="10" key="1">
    <citation type="submission" date="2016-10" db="EMBL/GenBank/DDBJ databases">
        <authorList>
            <person name="Varghese N."/>
            <person name="Submissions S."/>
        </authorList>
    </citation>
    <scope>NUCLEOTIDE SEQUENCE [LARGE SCALE GENOMIC DNA]</scope>
    <source>
        <strain evidence="10">DSM 1565</strain>
    </source>
</reference>
<dbReference type="GO" id="GO:0034899">
    <property type="term" value="F:trimethylamine monooxygenase activity"/>
    <property type="evidence" value="ECO:0007669"/>
    <property type="project" value="UniProtKB-EC"/>
</dbReference>
<dbReference type="OrthoDB" id="9790219at2"/>
<dbReference type="InterPro" id="IPR036188">
    <property type="entry name" value="FAD/NAD-bd_sf"/>
</dbReference>
<proteinExistence type="inferred from homology"/>
<comment type="similarity">
    <text evidence="1">Belongs to the FMO family.</text>
</comment>
<dbReference type="InterPro" id="IPR050346">
    <property type="entry name" value="FMO-like"/>
</dbReference>
<dbReference type="InterPro" id="IPR000960">
    <property type="entry name" value="Flavin_mOase"/>
</dbReference>
<dbReference type="EMBL" id="FPCH01000003">
    <property type="protein sequence ID" value="SFV36788.1"/>
    <property type="molecule type" value="Genomic_DNA"/>
</dbReference>
<dbReference type="SUPFAM" id="SSF51905">
    <property type="entry name" value="FAD/NAD(P)-binding domain"/>
    <property type="match status" value="2"/>
</dbReference>
<dbReference type="RefSeq" id="WP_092868339.1">
    <property type="nucleotide sequence ID" value="NZ_FPCH01000003.1"/>
</dbReference>
<evidence type="ECO:0000256" key="8">
    <source>
        <dbReference type="SAM" id="MobiDB-lite"/>
    </source>
</evidence>
<dbReference type="Pfam" id="PF00743">
    <property type="entry name" value="FMO-like"/>
    <property type="match status" value="1"/>
</dbReference>
<evidence type="ECO:0000256" key="7">
    <source>
        <dbReference type="ARBA" id="ARBA00035159"/>
    </source>
</evidence>
<keyword evidence="4" id="KW-0521">NADP</keyword>